<reference evidence="1" key="1">
    <citation type="submission" date="2023-06" db="EMBL/GenBank/DDBJ databases">
        <title>Genome-scale phylogeny and comparative genomics of the fungal order Sordariales.</title>
        <authorList>
            <consortium name="Lawrence Berkeley National Laboratory"/>
            <person name="Hensen N."/>
            <person name="Bonometti L."/>
            <person name="Westerberg I."/>
            <person name="Brannstrom I.O."/>
            <person name="Guillou S."/>
            <person name="Cros-Aarteil S."/>
            <person name="Calhoun S."/>
            <person name="Haridas S."/>
            <person name="Kuo A."/>
            <person name="Mondo S."/>
            <person name="Pangilinan J."/>
            <person name="Riley R."/>
            <person name="Labutti K."/>
            <person name="Andreopoulos B."/>
            <person name="Lipzen A."/>
            <person name="Chen C."/>
            <person name="Yanf M."/>
            <person name="Daum C."/>
            <person name="Ng V."/>
            <person name="Clum A."/>
            <person name="Steindorff A."/>
            <person name="Ohm R."/>
            <person name="Martin F."/>
            <person name="Silar P."/>
            <person name="Natvig D."/>
            <person name="Lalanne C."/>
            <person name="Gautier V."/>
            <person name="Ament-Velasquez S.L."/>
            <person name="Kruys A."/>
            <person name="Hutchinson M.I."/>
            <person name="Powell A.J."/>
            <person name="Barry K."/>
            <person name="Miller A.N."/>
            <person name="Grigoriev I.V."/>
            <person name="Debuchy R."/>
            <person name="Gladieux P."/>
            <person name="Thoren M.H."/>
            <person name="Johannesson H."/>
        </authorList>
    </citation>
    <scope>NUCLEOTIDE SEQUENCE</scope>
    <source>
        <strain evidence="1">CBS 540.89</strain>
    </source>
</reference>
<sequence>MLNSMSFPLLTRVLAHQATLLIVVHCLLFLALGQLLQLCLQSHQLSHKILLLQFSNVTTSELDEYLVSVNIDLCHLDSILGCCNILWLSLKLELPCRGGERVGHLTLLVFPKLGRASLEELGSSVISHSRAICSILWLCCLKESKNFMPCWDVSPGGRKSGGQPLFKYFGDL</sequence>
<protein>
    <submittedName>
        <fullName evidence="1">Uncharacterized protein</fullName>
    </submittedName>
</protein>
<evidence type="ECO:0000313" key="2">
    <source>
        <dbReference type="Proteomes" id="UP001172159"/>
    </source>
</evidence>
<dbReference type="AlphaFoldDB" id="A0AA40ANE0"/>
<organism evidence="1 2">
    <name type="scientific">Apiosordaria backusii</name>
    <dbReference type="NCBI Taxonomy" id="314023"/>
    <lineage>
        <taxon>Eukaryota</taxon>
        <taxon>Fungi</taxon>
        <taxon>Dikarya</taxon>
        <taxon>Ascomycota</taxon>
        <taxon>Pezizomycotina</taxon>
        <taxon>Sordariomycetes</taxon>
        <taxon>Sordariomycetidae</taxon>
        <taxon>Sordariales</taxon>
        <taxon>Lasiosphaeriaceae</taxon>
        <taxon>Apiosordaria</taxon>
    </lineage>
</organism>
<dbReference type="Proteomes" id="UP001172159">
    <property type="component" value="Unassembled WGS sequence"/>
</dbReference>
<gene>
    <name evidence="1" type="ORF">B0T21DRAFT_374640</name>
</gene>
<proteinExistence type="predicted"/>
<keyword evidence="2" id="KW-1185">Reference proteome</keyword>
<accession>A0AA40ANE0</accession>
<name>A0AA40ANE0_9PEZI</name>
<dbReference type="EMBL" id="JAUKTV010000013">
    <property type="protein sequence ID" value="KAK0719038.1"/>
    <property type="molecule type" value="Genomic_DNA"/>
</dbReference>
<evidence type="ECO:0000313" key="1">
    <source>
        <dbReference type="EMBL" id="KAK0719038.1"/>
    </source>
</evidence>
<comment type="caution">
    <text evidence="1">The sequence shown here is derived from an EMBL/GenBank/DDBJ whole genome shotgun (WGS) entry which is preliminary data.</text>
</comment>